<organism evidence="7 8">
    <name type="scientific">Isobaculum melis</name>
    <dbReference type="NCBI Taxonomy" id="142588"/>
    <lineage>
        <taxon>Bacteria</taxon>
        <taxon>Bacillati</taxon>
        <taxon>Bacillota</taxon>
        <taxon>Bacilli</taxon>
        <taxon>Lactobacillales</taxon>
        <taxon>Carnobacteriaceae</taxon>
        <taxon>Isobaculum</taxon>
    </lineage>
</organism>
<evidence type="ECO:0000256" key="1">
    <source>
        <dbReference type="ARBA" id="ARBA00004196"/>
    </source>
</evidence>
<comment type="subcellular location">
    <subcellularLocation>
        <location evidence="1">Cell envelope</location>
    </subcellularLocation>
</comment>
<evidence type="ECO:0000256" key="5">
    <source>
        <dbReference type="SAM" id="SignalP"/>
    </source>
</evidence>
<evidence type="ECO:0000259" key="6">
    <source>
        <dbReference type="SMART" id="SM00062"/>
    </source>
</evidence>
<accession>A0A1H9S7K5</accession>
<dbReference type="RefSeq" id="WP_245706244.1">
    <property type="nucleotide sequence ID" value="NZ_FOHA01000006.1"/>
</dbReference>
<reference evidence="7 8" key="1">
    <citation type="submission" date="2016-10" db="EMBL/GenBank/DDBJ databases">
        <authorList>
            <person name="de Groot N.N."/>
        </authorList>
    </citation>
    <scope>NUCLEOTIDE SEQUENCE [LARGE SCALE GENOMIC DNA]</scope>
    <source>
        <strain evidence="7 8">DSM 13760</strain>
    </source>
</reference>
<evidence type="ECO:0000256" key="4">
    <source>
        <dbReference type="RuleBase" id="RU003744"/>
    </source>
</evidence>
<dbReference type="SUPFAM" id="SSF53850">
    <property type="entry name" value="Periplasmic binding protein-like II"/>
    <property type="match status" value="1"/>
</dbReference>
<dbReference type="Pfam" id="PF00497">
    <property type="entry name" value="SBP_bac_3"/>
    <property type="match status" value="1"/>
</dbReference>
<proteinExistence type="inferred from homology"/>
<dbReference type="InterPro" id="IPR018313">
    <property type="entry name" value="SBP_3_CS"/>
</dbReference>
<gene>
    <name evidence="7" type="ORF">SAMN04488559_106131</name>
</gene>
<evidence type="ECO:0000313" key="8">
    <source>
        <dbReference type="Proteomes" id="UP000198948"/>
    </source>
</evidence>
<evidence type="ECO:0000313" key="7">
    <source>
        <dbReference type="EMBL" id="SER81016.1"/>
    </source>
</evidence>
<name>A0A1H9S7K5_9LACT</name>
<dbReference type="GO" id="GO:0030313">
    <property type="term" value="C:cell envelope"/>
    <property type="evidence" value="ECO:0007669"/>
    <property type="project" value="UniProtKB-SubCell"/>
</dbReference>
<dbReference type="STRING" id="142588.SAMN04488559_106131"/>
<dbReference type="AlphaFoldDB" id="A0A1H9S7K5"/>
<dbReference type="PANTHER" id="PTHR35936">
    <property type="entry name" value="MEMBRANE-BOUND LYTIC MUREIN TRANSGLYCOSYLASE F"/>
    <property type="match status" value="1"/>
</dbReference>
<evidence type="ECO:0000256" key="2">
    <source>
        <dbReference type="ARBA" id="ARBA00010333"/>
    </source>
</evidence>
<dbReference type="PROSITE" id="PS01039">
    <property type="entry name" value="SBP_BACTERIAL_3"/>
    <property type="match status" value="1"/>
</dbReference>
<keyword evidence="8" id="KW-1185">Reference proteome</keyword>
<dbReference type="Gene3D" id="3.40.190.10">
    <property type="entry name" value="Periplasmic binding protein-like II"/>
    <property type="match status" value="2"/>
</dbReference>
<dbReference type="Proteomes" id="UP000198948">
    <property type="component" value="Unassembled WGS sequence"/>
</dbReference>
<dbReference type="PROSITE" id="PS51257">
    <property type="entry name" value="PROKAR_LIPOPROTEIN"/>
    <property type="match status" value="1"/>
</dbReference>
<evidence type="ECO:0000256" key="3">
    <source>
        <dbReference type="ARBA" id="ARBA00022729"/>
    </source>
</evidence>
<protein>
    <submittedName>
        <fullName evidence="7">Amino acid ABC transporter substrate-binding protein, PAAT family</fullName>
    </submittedName>
</protein>
<keyword evidence="3 5" id="KW-0732">Signal</keyword>
<sequence>MAKKFRFMLVACLSMIVLAGCSGDKKETATKKEDASDKIVENGILKVATSGTLYPTSFHDQETSELTGYEVEVVKELAKRLDLEVNFEEMGIDGMFSAVNSGQVDMAANDIDITESRKEKFDFSTPHKYSYGSMIVREDDLSGIHKMEDLKGKKSAGGATTIYMQISEGFGAEPIIYDNVTNDQYLMDVGNGRTDVVLNDFYLQSMAVKAFPDLGVKIHPDLFYNPTSAGLVIKKGNTNLLEKVNDTLAEMEKDGTLKELSEKFFGGADVSVEPDVEITADVKVD</sequence>
<dbReference type="InterPro" id="IPR001638">
    <property type="entry name" value="Solute-binding_3/MltF_N"/>
</dbReference>
<feature type="domain" description="Solute-binding protein family 3/N-terminal" evidence="6">
    <location>
        <begin position="44"/>
        <end position="268"/>
    </location>
</feature>
<dbReference type="PANTHER" id="PTHR35936:SF34">
    <property type="entry name" value="ABC TRANSPORTER EXTRACELLULAR-BINDING PROTEIN YCKB-RELATED"/>
    <property type="match status" value="1"/>
</dbReference>
<feature type="signal peptide" evidence="5">
    <location>
        <begin position="1"/>
        <end position="19"/>
    </location>
</feature>
<comment type="similarity">
    <text evidence="2 4">Belongs to the bacterial solute-binding protein 3 family.</text>
</comment>
<dbReference type="EMBL" id="FOHA01000006">
    <property type="protein sequence ID" value="SER81016.1"/>
    <property type="molecule type" value="Genomic_DNA"/>
</dbReference>
<dbReference type="SMART" id="SM00062">
    <property type="entry name" value="PBPb"/>
    <property type="match status" value="1"/>
</dbReference>
<feature type="chain" id="PRO_5038742009" evidence="5">
    <location>
        <begin position="20"/>
        <end position="285"/>
    </location>
</feature>